<dbReference type="Pfam" id="PF04892">
    <property type="entry name" value="VanZ"/>
    <property type="match status" value="1"/>
</dbReference>
<feature type="transmembrane region" description="Helical" evidence="1">
    <location>
        <begin position="46"/>
        <end position="65"/>
    </location>
</feature>
<dbReference type="NCBIfam" id="NF037970">
    <property type="entry name" value="vanZ_1"/>
    <property type="match status" value="1"/>
</dbReference>
<name>A0A1J4SHE5_9BACT</name>
<evidence type="ECO:0000313" key="3">
    <source>
        <dbReference type="EMBL" id="OIN98857.1"/>
    </source>
</evidence>
<keyword evidence="1" id="KW-0812">Transmembrane</keyword>
<gene>
    <name evidence="3" type="ORF">AUJ66_00090</name>
</gene>
<evidence type="ECO:0000313" key="4">
    <source>
        <dbReference type="Proteomes" id="UP000182278"/>
    </source>
</evidence>
<keyword evidence="1" id="KW-0472">Membrane</keyword>
<feature type="transmembrane region" description="Helical" evidence="1">
    <location>
        <begin position="14"/>
        <end position="34"/>
    </location>
</feature>
<dbReference type="AlphaFoldDB" id="A0A1J4SHE5"/>
<feature type="transmembrane region" description="Helical" evidence="1">
    <location>
        <begin position="85"/>
        <end position="102"/>
    </location>
</feature>
<reference evidence="3 4" key="1">
    <citation type="journal article" date="2016" name="Environ. Microbiol.">
        <title>Genomic resolution of a cold subsurface aquifer community provides metabolic insights for novel microbes adapted to high CO concentrations.</title>
        <authorList>
            <person name="Probst A.J."/>
            <person name="Castelle C.J."/>
            <person name="Singh A."/>
            <person name="Brown C.T."/>
            <person name="Anantharaman K."/>
            <person name="Sharon I."/>
            <person name="Hug L.A."/>
            <person name="Burstein D."/>
            <person name="Emerson J.B."/>
            <person name="Thomas B.C."/>
            <person name="Banfield J.F."/>
        </authorList>
    </citation>
    <scope>NUCLEOTIDE SEQUENCE [LARGE SCALE GENOMIC DNA]</scope>
    <source>
        <strain evidence="3">CG1_02_38_46</strain>
    </source>
</reference>
<feature type="domain" description="VanZ-like" evidence="2">
    <location>
        <begin position="44"/>
        <end position="133"/>
    </location>
</feature>
<evidence type="ECO:0000259" key="2">
    <source>
        <dbReference type="Pfam" id="PF04892"/>
    </source>
</evidence>
<organism evidence="3 4">
    <name type="scientific">Candidatus Desantisbacteria bacterium CG1_02_38_46</name>
    <dbReference type="NCBI Taxonomy" id="1817893"/>
    <lineage>
        <taxon>Bacteria</taxon>
        <taxon>Candidatus Desantisiibacteriota</taxon>
    </lineage>
</organism>
<accession>A0A1J4SHE5</accession>
<dbReference type="Proteomes" id="UP000182278">
    <property type="component" value="Unassembled WGS sequence"/>
</dbReference>
<comment type="caution">
    <text evidence="3">The sequence shown here is derived from an EMBL/GenBank/DDBJ whole genome shotgun (WGS) entry which is preliminary data.</text>
</comment>
<sequence length="140" mass="16451">MNEQEYFMEIFWKFWWPVIIWSGVIFTFSSIPYLKGPKIGLGYEDKICHFIEFFIWGIIFIWRAGKVISAKTVIAPSTNPLVEKIFLMLLVGIIFAFVDEFHQKWIPGRGFDRYDLFSDIMGLGFSLLIWVIFKKGGSYV</sequence>
<feature type="transmembrane region" description="Helical" evidence="1">
    <location>
        <begin position="114"/>
        <end position="133"/>
    </location>
</feature>
<dbReference type="InterPro" id="IPR006976">
    <property type="entry name" value="VanZ-like"/>
</dbReference>
<dbReference type="EMBL" id="MNUO01000002">
    <property type="protein sequence ID" value="OIN98857.1"/>
    <property type="molecule type" value="Genomic_DNA"/>
</dbReference>
<dbReference type="STRING" id="1817893.AUJ66_00090"/>
<evidence type="ECO:0000256" key="1">
    <source>
        <dbReference type="SAM" id="Phobius"/>
    </source>
</evidence>
<keyword evidence="1" id="KW-1133">Transmembrane helix</keyword>
<protein>
    <recommendedName>
        <fullName evidence="2">VanZ-like domain-containing protein</fullName>
    </recommendedName>
</protein>
<proteinExistence type="predicted"/>